<dbReference type="EMBL" id="HE797156">
    <property type="protein sequence ID" value="CCM04421.1"/>
    <property type="molecule type" value="Genomic_DNA"/>
</dbReference>
<dbReference type="NCBIfam" id="TIGR00378">
    <property type="entry name" value="cax"/>
    <property type="match status" value="1"/>
</dbReference>
<dbReference type="Proteomes" id="UP000006352">
    <property type="component" value="Unassembled WGS sequence"/>
</dbReference>
<feature type="transmembrane region" description="Helical" evidence="10">
    <location>
        <begin position="76"/>
        <end position="96"/>
    </location>
</feature>
<dbReference type="GeneID" id="24099332"/>
<feature type="transmembrane region" description="Helical" evidence="10">
    <location>
        <begin position="234"/>
        <end position="253"/>
    </location>
</feature>
<sequence length="456" mass="49726">MATITDRTPLLENGSGLSLEPRAQSFAHRMTVMLKAEGQPSWLASYRFFLFGSWVNVLLIFIPLSFASHVLNWDAALRFSFSFFAIMPLAALLGTATEQLSMQVGQTLAGLLNATFGNAVEIIVGIAALLQDELRIVQTSMLGSILSNLLLVLGCSFFAGGLLKDSIFDETAAQAASSLMTLACITLVVPAAYHSSQTRGLMLGNATSTVLNAGIQHVVDGTDLDKEAEFGLRFISRGTSILLLIIYIGYLTFQLKTHARLFEDERGQEEEEPQLMNFPAACSALLLVTVITSFCADFLVASIEETAERYHISRPFIGVILLPIVANAAEHVTSIWMARKDKMALTIGICVGSSIQISAFVIPMLVIIGWITHHNLTLFFSDFETIVLFVSVLLVQFLIQDGKSNYMEGMMLIVLYLVLALACRCRPDPRVALTYPPSLQFGSPSSCISSILYAAL</sequence>
<keyword evidence="9 10" id="KW-0472">Membrane</keyword>
<dbReference type="AlphaFoldDB" id="J4IBC5"/>
<feature type="domain" description="Sodium/calcium exchanger membrane region" evidence="11">
    <location>
        <begin position="78"/>
        <end position="255"/>
    </location>
</feature>
<dbReference type="InterPro" id="IPR004713">
    <property type="entry name" value="CaH_exchang"/>
</dbReference>
<dbReference type="GO" id="GO:0015369">
    <property type="term" value="F:calcium:proton antiporter activity"/>
    <property type="evidence" value="ECO:0007669"/>
    <property type="project" value="UniProtKB-UniRule"/>
</dbReference>
<dbReference type="GO" id="GO:0012505">
    <property type="term" value="C:endomembrane system"/>
    <property type="evidence" value="ECO:0007669"/>
    <property type="project" value="UniProtKB-SubCell"/>
</dbReference>
<comment type="similarity">
    <text evidence="2 10">Belongs to the Ca(2+):cation antiporter (CaCA) (TC 2.A.19) family.</text>
</comment>
<dbReference type="STRING" id="599839.J4IBC5"/>
<comment type="subcellular location">
    <subcellularLocation>
        <location evidence="1">Endomembrane system</location>
        <topology evidence="1">Multi-pass membrane protein</topology>
    </subcellularLocation>
    <subcellularLocation>
        <location evidence="10">Vacuole membrane</location>
    </subcellularLocation>
</comment>
<keyword evidence="5 10" id="KW-0812">Transmembrane</keyword>
<dbReference type="InterPro" id="IPR004798">
    <property type="entry name" value="CAX-like"/>
</dbReference>
<keyword evidence="10" id="KW-0050">Antiport</keyword>
<feature type="transmembrane region" description="Helical" evidence="10">
    <location>
        <begin position="142"/>
        <end position="163"/>
    </location>
</feature>
<dbReference type="NCBIfam" id="TIGR00846">
    <property type="entry name" value="caca2"/>
    <property type="match status" value="1"/>
</dbReference>
<comment type="function">
    <text evidence="10">Has a role in promoting intracellular calcium ion sequestration via the exchange of calcium ions for hydrogen ions across the vacuolar membrane. Involved also in manganese ion homeostasis via its uptake into the vacuole.</text>
</comment>
<feature type="transmembrane region" description="Helical" evidence="10">
    <location>
        <begin position="344"/>
        <end position="371"/>
    </location>
</feature>
<dbReference type="InParanoid" id="J4IBC5"/>
<feature type="transmembrane region" description="Helical" evidence="10">
    <location>
        <begin position="405"/>
        <end position="423"/>
    </location>
</feature>
<evidence type="ECO:0000256" key="3">
    <source>
        <dbReference type="ARBA" id="ARBA00022448"/>
    </source>
</evidence>
<keyword evidence="8 10" id="KW-0406">Ion transport</keyword>
<feature type="transmembrane region" description="Helical" evidence="10">
    <location>
        <begin position="278"/>
        <end position="303"/>
    </location>
</feature>
<dbReference type="HOGENOM" id="CLU_008721_2_1_1"/>
<dbReference type="InterPro" id="IPR044880">
    <property type="entry name" value="NCX_ion-bd_dom_sf"/>
</dbReference>
<keyword evidence="10" id="KW-0926">Vacuole</keyword>
<feature type="transmembrane region" description="Helical" evidence="10">
    <location>
        <begin position="378"/>
        <end position="399"/>
    </location>
</feature>
<evidence type="ECO:0000256" key="6">
    <source>
        <dbReference type="ARBA" id="ARBA00022837"/>
    </source>
</evidence>
<evidence type="ECO:0000256" key="2">
    <source>
        <dbReference type="ARBA" id="ARBA00008170"/>
    </source>
</evidence>
<keyword evidence="4 10" id="KW-0109">Calcium transport</keyword>
<organism evidence="12 13">
    <name type="scientific">Fibroporia radiculosa</name>
    <dbReference type="NCBI Taxonomy" id="599839"/>
    <lineage>
        <taxon>Eukaryota</taxon>
        <taxon>Fungi</taxon>
        <taxon>Dikarya</taxon>
        <taxon>Basidiomycota</taxon>
        <taxon>Agaricomycotina</taxon>
        <taxon>Agaricomycetes</taxon>
        <taxon>Polyporales</taxon>
        <taxon>Fibroporiaceae</taxon>
        <taxon>Fibroporia</taxon>
    </lineage>
</organism>
<evidence type="ECO:0000256" key="10">
    <source>
        <dbReference type="RuleBase" id="RU365028"/>
    </source>
</evidence>
<evidence type="ECO:0000256" key="4">
    <source>
        <dbReference type="ARBA" id="ARBA00022568"/>
    </source>
</evidence>
<protein>
    <recommendedName>
        <fullName evidence="10">Vacuolar calcium ion transporter</fullName>
    </recommendedName>
</protein>
<dbReference type="FunCoup" id="J4IBC5">
    <property type="interactions" value="29"/>
</dbReference>
<evidence type="ECO:0000256" key="5">
    <source>
        <dbReference type="ARBA" id="ARBA00022692"/>
    </source>
</evidence>
<feature type="transmembrane region" description="Helical" evidence="10">
    <location>
        <begin position="175"/>
        <end position="193"/>
    </location>
</feature>
<dbReference type="Gene3D" id="1.20.1420.30">
    <property type="entry name" value="NCX, central ion-binding region"/>
    <property type="match status" value="1"/>
</dbReference>
<evidence type="ECO:0000313" key="13">
    <source>
        <dbReference type="Proteomes" id="UP000006352"/>
    </source>
</evidence>
<evidence type="ECO:0000256" key="1">
    <source>
        <dbReference type="ARBA" id="ARBA00004127"/>
    </source>
</evidence>
<proteinExistence type="inferred from homology"/>
<evidence type="ECO:0000259" key="11">
    <source>
        <dbReference type="Pfam" id="PF01699"/>
    </source>
</evidence>
<feature type="transmembrane region" description="Helical" evidence="10">
    <location>
        <begin position="44"/>
        <end position="64"/>
    </location>
</feature>
<dbReference type="GO" id="GO:0006874">
    <property type="term" value="P:intracellular calcium ion homeostasis"/>
    <property type="evidence" value="ECO:0007669"/>
    <property type="project" value="TreeGrafter"/>
</dbReference>
<dbReference type="Pfam" id="PF01699">
    <property type="entry name" value="Na_Ca_ex"/>
    <property type="match status" value="2"/>
</dbReference>
<keyword evidence="13" id="KW-1185">Reference proteome</keyword>
<feature type="domain" description="Sodium/calcium exchanger membrane region" evidence="11">
    <location>
        <begin position="284"/>
        <end position="421"/>
    </location>
</feature>
<dbReference type="PANTHER" id="PTHR31503">
    <property type="entry name" value="VACUOLAR CALCIUM ION TRANSPORTER"/>
    <property type="match status" value="1"/>
</dbReference>
<dbReference type="InterPro" id="IPR004837">
    <property type="entry name" value="NaCa_Exmemb"/>
</dbReference>
<accession>J4IBC5</accession>
<evidence type="ECO:0000256" key="7">
    <source>
        <dbReference type="ARBA" id="ARBA00022989"/>
    </source>
</evidence>
<feature type="transmembrane region" description="Helical" evidence="10">
    <location>
        <begin position="108"/>
        <end position="130"/>
    </location>
</feature>
<dbReference type="PANTHER" id="PTHR31503:SF22">
    <property type="entry name" value="VACUOLAR CALCIUM ION TRANSPORTER"/>
    <property type="match status" value="1"/>
</dbReference>
<evidence type="ECO:0000256" key="9">
    <source>
        <dbReference type="ARBA" id="ARBA00023136"/>
    </source>
</evidence>
<dbReference type="GO" id="GO:0000329">
    <property type="term" value="C:fungal-type vacuole membrane"/>
    <property type="evidence" value="ECO:0007669"/>
    <property type="project" value="TreeGrafter"/>
</dbReference>
<dbReference type="RefSeq" id="XP_012183704.1">
    <property type="nucleotide sequence ID" value="XM_012328314.1"/>
</dbReference>
<reference evidence="12 13" key="1">
    <citation type="journal article" date="2012" name="Appl. Environ. Microbiol.">
        <title>Short-read sequencing for genomic analysis of the brown rot fungus Fibroporia radiculosa.</title>
        <authorList>
            <person name="Tang J.D."/>
            <person name="Perkins A.D."/>
            <person name="Sonstegard T.S."/>
            <person name="Schroeder S.G."/>
            <person name="Burgess S.C."/>
            <person name="Diehl S.V."/>
        </authorList>
    </citation>
    <scope>NUCLEOTIDE SEQUENCE [LARGE SCALE GENOMIC DNA]</scope>
    <source>
        <strain evidence="12 13">TFFH 294</strain>
    </source>
</reference>
<evidence type="ECO:0000313" key="12">
    <source>
        <dbReference type="EMBL" id="CCM04421.1"/>
    </source>
</evidence>
<dbReference type="OrthoDB" id="1699231at2759"/>
<gene>
    <name evidence="12" type="ORF">FIBRA_06598</name>
</gene>
<feature type="transmembrane region" description="Helical" evidence="10">
    <location>
        <begin position="315"/>
        <end position="338"/>
    </location>
</feature>
<evidence type="ECO:0000256" key="8">
    <source>
        <dbReference type="ARBA" id="ARBA00023065"/>
    </source>
</evidence>
<keyword evidence="3 10" id="KW-0813">Transport</keyword>
<keyword evidence="6 10" id="KW-0106">Calcium</keyword>
<name>J4IBC5_9APHY</name>
<keyword evidence="7 10" id="KW-1133">Transmembrane helix</keyword>